<dbReference type="OrthoDB" id="2016285at2759"/>
<dbReference type="PANTHER" id="PTHR43317">
    <property type="entry name" value="THERMOSPERMINE SYNTHASE ACAULIS5"/>
    <property type="match status" value="1"/>
</dbReference>
<evidence type="ECO:0000313" key="4">
    <source>
        <dbReference type="EMBL" id="ORY61364.1"/>
    </source>
</evidence>
<dbReference type="NCBIfam" id="NF037959">
    <property type="entry name" value="MFS_SpdSyn"/>
    <property type="match status" value="1"/>
</dbReference>
<dbReference type="RefSeq" id="XP_040713441.1">
    <property type="nucleotide sequence ID" value="XM_040862745.1"/>
</dbReference>
<dbReference type="PANTHER" id="PTHR43317:SF1">
    <property type="entry name" value="THERMOSPERMINE SYNTHASE ACAULIS5"/>
    <property type="match status" value="1"/>
</dbReference>
<dbReference type="AlphaFoldDB" id="A0A1Y2DQF5"/>
<feature type="transmembrane region" description="Helical" evidence="3">
    <location>
        <begin position="87"/>
        <end position="106"/>
    </location>
</feature>
<dbReference type="InParanoid" id="A0A1Y2DQF5"/>
<keyword evidence="1" id="KW-0620">Polyamine biosynthesis</keyword>
<name>A0A1Y2DQF5_9PEZI</name>
<evidence type="ECO:0000256" key="2">
    <source>
        <dbReference type="SAM" id="MobiDB-lite"/>
    </source>
</evidence>
<keyword evidence="5" id="KW-1185">Reference proteome</keyword>
<dbReference type="Gene3D" id="3.40.50.150">
    <property type="entry name" value="Vaccinia Virus protein VP39"/>
    <property type="match status" value="1"/>
</dbReference>
<dbReference type="InterPro" id="IPR029063">
    <property type="entry name" value="SAM-dependent_MTases_sf"/>
</dbReference>
<keyword evidence="3" id="KW-1133">Transmembrane helix</keyword>
<dbReference type="Pfam" id="PF01564">
    <property type="entry name" value="Spermine_synth"/>
    <property type="match status" value="1"/>
</dbReference>
<feature type="transmembrane region" description="Helical" evidence="3">
    <location>
        <begin position="118"/>
        <end position="135"/>
    </location>
</feature>
<feature type="compositionally biased region" description="Basic residues" evidence="2">
    <location>
        <begin position="1"/>
        <end position="11"/>
    </location>
</feature>
<evidence type="ECO:0000256" key="3">
    <source>
        <dbReference type="SAM" id="Phobius"/>
    </source>
</evidence>
<dbReference type="GeneID" id="63778957"/>
<protein>
    <submittedName>
        <fullName evidence="4">Spermine/spermidine synthase</fullName>
    </submittedName>
</protein>
<organism evidence="4 5">
    <name type="scientific">Pseudomassariella vexata</name>
    <dbReference type="NCBI Taxonomy" id="1141098"/>
    <lineage>
        <taxon>Eukaryota</taxon>
        <taxon>Fungi</taxon>
        <taxon>Dikarya</taxon>
        <taxon>Ascomycota</taxon>
        <taxon>Pezizomycotina</taxon>
        <taxon>Sordariomycetes</taxon>
        <taxon>Xylariomycetidae</taxon>
        <taxon>Amphisphaeriales</taxon>
        <taxon>Pseudomassariaceae</taxon>
        <taxon>Pseudomassariella</taxon>
    </lineage>
</organism>
<accession>A0A1Y2DQF5</accession>
<feature type="region of interest" description="Disordered" evidence="2">
    <location>
        <begin position="1"/>
        <end position="25"/>
    </location>
</feature>
<feature type="transmembrane region" description="Helical" evidence="3">
    <location>
        <begin position="147"/>
        <end position="170"/>
    </location>
</feature>
<proteinExistence type="predicted"/>
<sequence>MPPRKQASKKSLKTEPQIDQNSSFTPQNFEDELKKLAKQAKGETWLKRALEQVRVYGKAASILAIIGVYANVSLLSLSPVYGGIPAAVWHSKVIMAACFLGWSANLAFRRLLPTKTTLLLPLIAAYIPMVQFYLFKFSGSFTANWGPLITELLTLFPLMVLSVSCVADILEEGDLSGLPKWVADCAPGLGSYSFYKFIELLSADQLQAQIGRSFLQTRVGLELVLAGTYTIMAPSKLLLFVIPGLLHAAFFNTHVMTPMATQALNSTLLSQGWSLVDRWESVTGYISILDSHKDGFRVMRCDHSLLGGEWTKLPKYIVGEPIYSVFTMLEAVRLVEVAEKVPDNEAKALNIGLGIGTTPSALIAHGIDTTIVEIDPVVYDFAVKYFGLPSNHTAVIEDAVGYTARIAEEESQKFDYIIHDVFTGGAEPIPLFTLEFLQSLNTLLKPDGVIALNYAGDFTLPPLSTVVRTVKEVFPSCRIFRENPAPSEEQLKKEGRDFDNMVIFCRKTTDGIAFRRTVEQDFLRSRSRQHFLAPKYEVDNKVFLTGDDVGIVRKNDTSKLGNWHDQTGLGHWAVMRTVLPKEVWENW</sequence>
<comment type="caution">
    <text evidence="4">The sequence shown here is derived from an EMBL/GenBank/DDBJ whole genome shotgun (WGS) entry which is preliminary data.</text>
</comment>
<evidence type="ECO:0000313" key="5">
    <source>
        <dbReference type="Proteomes" id="UP000193689"/>
    </source>
</evidence>
<dbReference type="FunFam" id="3.40.50.150:FF:000288">
    <property type="entry name" value="Spermine/spermidine synthase, putative"/>
    <property type="match status" value="1"/>
</dbReference>
<reference evidence="4 5" key="1">
    <citation type="submission" date="2016-07" db="EMBL/GenBank/DDBJ databases">
        <title>Pervasive Adenine N6-methylation of Active Genes in Fungi.</title>
        <authorList>
            <consortium name="DOE Joint Genome Institute"/>
            <person name="Mondo S.J."/>
            <person name="Dannebaum R.O."/>
            <person name="Kuo R.C."/>
            <person name="Labutti K."/>
            <person name="Haridas S."/>
            <person name="Kuo A."/>
            <person name="Salamov A."/>
            <person name="Ahrendt S.R."/>
            <person name="Lipzen A."/>
            <person name="Sullivan W."/>
            <person name="Andreopoulos W.B."/>
            <person name="Clum A."/>
            <person name="Lindquist E."/>
            <person name="Daum C."/>
            <person name="Ramamoorthy G.K."/>
            <person name="Gryganskyi A."/>
            <person name="Culley D."/>
            <person name="Magnuson J.K."/>
            <person name="James T.Y."/>
            <person name="O'Malley M.A."/>
            <person name="Stajich J.E."/>
            <person name="Spatafora J.W."/>
            <person name="Visel A."/>
            <person name="Grigoriev I.V."/>
        </authorList>
    </citation>
    <scope>NUCLEOTIDE SEQUENCE [LARGE SCALE GENOMIC DNA]</scope>
    <source>
        <strain evidence="4 5">CBS 129021</strain>
    </source>
</reference>
<evidence type="ECO:0000256" key="1">
    <source>
        <dbReference type="ARBA" id="ARBA00023115"/>
    </source>
</evidence>
<keyword evidence="3" id="KW-0472">Membrane</keyword>
<dbReference type="GO" id="GO:0006596">
    <property type="term" value="P:polyamine biosynthetic process"/>
    <property type="evidence" value="ECO:0007669"/>
    <property type="project" value="UniProtKB-KW"/>
</dbReference>
<dbReference type="SUPFAM" id="SSF53335">
    <property type="entry name" value="S-adenosyl-L-methionine-dependent methyltransferases"/>
    <property type="match status" value="1"/>
</dbReference>
<dbReference type="STRING" id="1141098.A0A1Y2DQF5"/>
<keyword evidence="3" id="KW-0812">Transmembrane</keyword>
<dbReference type="CDD" id="cd02440">
    <property type="entry name" value="AdoMet_MTases"/>
    <property type="match status" value="1"/>
</dbReference>
<feature type="transmembrane region" description="Helical" evidence="3">
    <location>
        <begin position="237"/>
        <end position="256"/>
    </location>
</feature>
<gene>
    <name evidence="4" type="ORF">BCR38DRAFT_467361</name>
</gene>
<feature type="transmembrane region" description="Helical" evidence="3">
    <location>
        <begin position="55"/>
        <end position="75"/>
    </location>
</feature>
<dbReference type="Proteomes" id="UP000193689">
    <property type="component" value="Unassembled WGS sequence"/>
</dbReference>
<dbReference type="EMBL" id="MCFJ01000010">
    <property type="protein sequence ID" value="ORY61364.1"/>
    <property type="molecule type" value="Genomic_DNA"/>
</dbReference>